<dbReference type="SUPFAM" id="SSF63411">
    <property type="entry name" value="LuxS/MPP-like metallohydrolase"/>
    <property type="match status" value="2"/>
</dbReference>
<comment type="caution">
    <text evidence="4">The sequence shown here is derived from an EMBL/GenBank/DDBJ whole genome shotgun (WGS) entry which is preliminary data.</text>
</comment>
<gene>
    <name evidence="4" type="ORF">ENQ20_05785</name>
</gene>
<evidence type="ECO:0000259" key="3">
    <source>
        <dbReference type="Pfam" id="PF05193"/>
    </source>
</evidence>
<dbReference type="PANTHER" id="PTHR11851">
    <property type="entry name" value="METALLOPROTEASE"/>
    <property type="match status" value="1"/>
</dbReference>
<proteinExistence type="inferred from homology"/>
<comment type="similarity">
    <text evidence="1">Belongs to the peptidase M16 family.</text>
</comment>
<dbReference type="GO" id="GO:0046872">
    <property type="term" value="F:metal ion binding"/>
    <property type="evidence" value="ECO:0007669"/>
    <property type="project" value="InterPro"/>
</dbReference>
<dbReference type="Pfam" id="PF05193">
    <property type="entry name" value="Peptidase_M16_C"/>
    <property type="match status" value="1"/>
</dbReference>
<accession>A0A7C1JXF0</accession>
<dbReference type="PANTHER" id="PTHR11851:SF49">
    <property type="entry name" value="MITOCHONDRIAL-PROCESSING PEPTIDASE SUBUNIT ALPHA"/>
    <property type="match status" value="1"/>
</dbReference>
<evidence type="ECO:0000256" key="1">
    <source>
        <dbReference type="ARBA" id="ARBA00007261"/>
    </source>
</evidence>
<feature type="domain" description="Peptidase M16 N-terminal" evidence="2">
    <location>
        <begin position="16"/>
        <end position="160"/>
    </location>
</feature>
<dbReference type="Pfam" id="PF00675">
    <property type="entry name" value="Peptidase_M16"/>
    <property type="match status" value="1"/>
</dbReference>
<sequence length="433" mass="48350">MLDTLTQATLDNGLQVILRPSHRAPVASFWVFYRVGSRIETPGCTGVSHWVEHMLFKGTPRYPRGEFDRAVARAGGVFNGMTAQDWTVYFETLPADRIELALQVESDRMVNAVFDPQETELERTVILSEREGSENNEFYRLHEEVQAAAFLEHGYRNPIIGWPSDLRTLTREALYAHYRTYYAPNNAVVVVAGDFEPDAMLAQVEQSFGGLKPGPAVPPLRIEEPPQRAERRILLRGQDPTAYFLQVFHAPPALHPDFFPFVVLDSVLGGAKGMGLFGGGTNNRSNRLYRALVERQLTVDVATSFGPTIDPGLFSISATLAPGVAHRQVEEAIWNELEAIQRQGVTAAEMAKAIKQTRAQFAYSSESVTYEAYWLGFSQVVATLDWLANWSERLQAVTAEDVQRVANLYLQRCSQTVGYYIPDGYIPDGEAEA</sequence>
<dbReference type="AlphaFoldDB" id="A0A7C1JXF0"/>
<dbReference type="InterPro" id="IPR050361">
    <property type="entry name" value="MPP/UQCRC_Complex"/>
</dbReference>
<name>A0A7C1JXF0_9CHLR</name>
<dbReference type="Gene3D" id="3.30.830.10">
    <property type="entry name" value="Metalloenzyme, LuxS/M16 peptidase-like"/>
    <property type="match status" value="2"/>
</dbReference>
<dbReference type="InterPro" id="IPR011765">
    <property type="entry name" value="Pept_M16_N"/>
</dbReference>
<organism evidence="4">
    <name type="scientific">Caldilinea aerophila</name>
    <dbReference type="NCBI Taxonomy" id="133453"/>
    <lineage>
        <taxon>Bacteria</taxon>
        <taxon>Bacillati</taxon>
        <taxon>Chloroflexota</taxon>
        <taxon>Caldilineae</taxon>
        <taxon>Caldilineales</taxon>
        <taxon>Caldilineaceae</taxon>
        <taxon>Caldilinea</taxon>
    </lineage>
</organism>
<reference evidence="4" key="1">
    <citation type="journal article" date="2020" name="mSystems">
        <title>Genome- and Community-Level Interaction Insights into Carbon Utilization and Element Cycling Functions of Hydrothermarchaeota in Hydrothermal Sediment.</title>
        <authorList>
            <person name="Zhou Z."/>
            <person name="Liu Y."/>
            <person name="Xu W."/>
            <person name="Pan J."/>
            <person name="Luo Z.H."/>
            <person name="Li M."/>
        </authorList>
    </citation>
    <scope>NUCLEOTIDE SEQUENCE [LARGE SCALE GENOMIC DNA]</scope>
    <source>
        <strain evidence="4">SpSt-289</strain>
    </source>
</reference>
<dbReference type="InterPro" id="IPR011249">
    <property type="entry name" value="Metalloenz_LuxS/M16"/>
</dbReference>
<feature type="domain" description="Peptidase M16 C-terminal" evidence="3">
    <location>
        <begin position="169"/>
        <end position="356"/>
    </location>
</feature>
<protein>
    <submittedName>
        <fullName evidence="4">Insulinase family protein</fullName>
    </submittedName>
</protein>
<evidence type="ECO:0000313" key="4">
    <source>
        <dbReference type="EMBL" id="HDX30990.1"/>
    </source>
</evidence>
<dbReference type="InterPro" id="IPR007863">
    <property type="entry name" value="Peptidase_M16_C"/>
</dbReference>
<dbReference type="EMBL" id="DSMG01000063">
    <property type="protein sequence ID" value="HDX30990.1"/>
    <property type="molecule type" value="Genomic_DNA"/>
</dbReference>
<evidence type="ECO:0000259" key="2">
    <source>
        <dbReference type="Pfam" id="PF00675"/>
    </source>
</evidence>